<keyword evidence="11 15" id="KW-0239">DNA-directed DNA polymerase</keyword>
<keyword evidence="5 15" id="KW-0808">Transferase</keyword>
<dbReference type="Gene3D" id="1.10.150.20">
    <property type="entry name" value="5' to 3' exonuclease, C-terminal subdomain"/>
    <property type="match status" value="1"/>
</dbReference>
<feature type="site" description="Substrate discrimination" evidence="15">
    <location>
        <position position="14"/>
    </location>
</feature>
<protein>
    <recommendedName>
        <fullName evidence="15">DNA polymerase IV</fullName>
        <shortName evidence="15">Pol IV</shortName>
        <ecNumber evidence="15">2.7.7.7</ecNumber>
    </recommendedName>
</protein>
<dbReference type="EC" id="2.7.7.7" evidence="15"/>
<dbReference type="GO" id="GO:0003684">
    <property type="term" value="F:damaged DNA binding"/>
    <property type="evidence" value="ECO:0007669"/>
    <property type="project" value="InterPro"/>
</dbReference>
<keyword evidence="8 15" id="KW-0479">Metal-binding</keyword>
<keyword evidence="12 15" id="KW-0238">DNA-binding</keyword>
<dbReference type="InterPro" id="IPR001126">
    <property type="entry name" value="UmuC"/>
</dbReference>
<dbReference type="HAMAP" id="MF_01113">
    <property type="entry name" value="DNApol_IV"/>
    <property type="match status" value="1"/>
</dbReference>
<comment type="subunit">
    <text evidence="15">Monomer.</text>
</comment>
<reference evidence="17 18" key="1">
    <citation type="submission" date="2016-10" db="EMBL/GenBank/DDBJ databases">
        <authorList>
            <person name="de Groot N.N."/>
        </authorList>
    </citation>
    <scope>NUCLEOTIDE SEQUENCE [LARGE SCALE GENOMIC DNA]</scope>
    <source>
        <strain evidence="17 18">DSM 21668</strain>
    </source>
</reference>
<evidence type="ECO:0000256" key="13">
    <source>
        <dbReference type="ARBA" id="ARBA00023204"/>
    </source>
</evidence>
<dbReference type="NCBIfam" id="NF002677">
    <property type="entry name" value="PRK02406.1"/>
    <property type="match status" value="1"/>
</dbReference>
<dbReference type="GO" id="GO:0000287">
    <property type="term" value="F:magnesium ion binding"/>
    <property type="evidence" value="ECO:0007669"/>
    <property type="project" value="UniProtKB-UniRule"/>
</dbReference>
<evidence type="ECO:0000256" key="1">
    <source>
        <dbReference type="ARBA" id="ARBA00004496"/>
    </source>
</evidence>
<dbReference type="InterPro" id="IPR017961">
    <property type="entry name" value="DNA_pol_Y-fam_little_finger"/>
</dbReference>
<dbReference type="InterPro" id="IPR050116">
    <property type="entry name" value="DNA_polymerase-Y"/>
</dbReference>
<evidence type="ECO:0000256" key="5">
    <source>
        <dbReference type="ARBA" id="ARBA00022679"/>
    </source>
</evidence>
<dbReference type="Pfam" id="PF11798">
    <property type="entry name" value="IMS_HHH"/>
    <property type="match status" value="1"/>
</dbReference>
<keyword evidence="4 15" id="KW-0963">Cytoplasm</keyword>
<evidence type="ECO:0000259" key="16">
    <source>
        <dbReference type="PROSITE" id="PS50173"/>
    </source>
</evidence>
<comment type="subcellular location">
    <subcellularLocation>
        <location evidence="1 15">Cytoplasm</location>
    </subcellularLocation>
</comment>
<dbReference type="Pfam" id="PF11799">
    <property type="entry name" value="IMS_C"/>
    <property type="match status" value="1"/>
</dbReference>
<dbReference type="RefSeq" id="WP_093198806.1">
    <property type="nucleotide sequence ID" value="NZ_FNGS01000002.1"/>
</dbReference>
<evidence type="ECO:0000313" key="17">
    <source>
        <dbReference type="EMBL" id="SDL51700.1"/>
    </source>
</evidence>
<gene>
    <name evidence="15" type="primary">dinB</name>
    <name evidence="17" type="ORF">SAMN04488090_1098</name>
</gene>
<keyword evidence="3 15" id="KW-0515">Mutator protein</keyword>
<keyword evidence="18" id="KW-1185">Reference proteome</keyword>
<dbReference type="InterPro" id="IPR043128">
    <property type="entry name" value="Rev_trsase/Diguanyl_cyclase"/>
</dbReference>
<dbReference type="GO" id="GO:0006281">
    <property type="term" value="P:DNA repair"/>
    <property type="evidence" value="ECO:0007669"/>
    <property type="project" value="UniProtKB-UniRule"/>
</dbReference>
<dbReference type="GO" id="GO:0006261">
    <property type="term" value="P:DNA-templated DNA replication"/>
    <property type="evidence" value="ECO:0007669"/>
    <property type="project" value="UniProtKB-UniRule"/>
</dbReference>
<sequence>MENIIAHLDLDTFFVSVLRRDFPELNGKPILIGGASDRGVVAACSYETRKFGVHSAMPMKLAKKLCPEALVLKGDFESYVRASKEVTDMLEDRAPIVEKTSIDEFYLDLSGMDRFIGAVQFASELRRSVMKETRLAISMGISPAKVVSKMATEEAKPNGQLYLRTDDVQPFLNPLPVSRIPMVGEVTAQKLRNMGILTVGMLAHMPKKLLEKTFGKAGILLWERANGIDPTPVLQHWEQRSHSKETTFDKDTTDVVMIRRLLARMVEGLAYDLRKEHSSTGCVTVKIRYSNFDTHTRQLQITPTTSDQELIGHVLDLFDRLYDRRLLIRLVGIRFSKLVRGLEQLGLFDASSKVVPLYHAMDRIRLKHGERMVGRAYSFDQIRS</sequence>
<comment type="function">
    <text evidence="15">Poorly processive, error-prone DNA polymerase involved in untargeted mutagenesis. Copies undamaged DNA at stalled replication forks, which arise in vivo from mismatched or misaligned primer ends. These misaligned primers can be extended by PolIV. Exhibits no 3'-5' exonuclease (proofreading) activity. May be involved in translesional synthesis, in conjunction with the beta clamp from PolIII.</text>
</comment>
<name>A0A1G9KPC7_9BACT</name>
<dbReference type="PANTHER" id="PTHR11076">
    <property type="entry name" value="DNA REPAIR POLYMERASE UMUC / TRANSFERASE FAMILY MEMBER"/>
    <property type="match status" value="1"/>
</dbReference>
<feature type="domain" description="UmuC" evidence="16">
    <location>
        <begin position="5"/>
        <end position="184"/>
    </location>
</feature>
<feature type="active site" evidence="15">
    <location>
        <position position="104"/>
    </location>
</feature>
<dbReference type="SUPFAM" id="SSF100879">
    <property type="entry name" value="Lesion bypass DNA polymerase (Y-family), little finger domain"/>
    <property type="match status" value="1"/>
</dbReference>
<evidence type="ECO:0000313" key="18">
    <source>
        <dbReference type="Proteomes" id="UP000198901"/>
    </source>
</evidence>
<dbReference type="OrthoDB" id="9808813at2"/>
<dbReference type="Proteomes" id="UP000198901">
    <property type="component" value="Unassembled WGS sequence"/>
</dbReference>
<dbReference type="GO" id="GO:0003887">
    <property type="term" value="F:DNA-directed DNA polymerase activity"/>
    <property type="evidence" value="ECO:0007669"/>
    <property type="project" value="UniProtKB-UniRule"/>
</dbReference>
<dbReference type="STRING" id="563176.SAMN04488090_1098"/>
<comment type="cofactor">
    <cofactor evidence="15">
        <name>Mg(2+)</name>
        <dbReference type="ChEBI" id="CHEBI:18420"/>
    </cofactor>
    <text evidence="15">Binds 2 magnesium ions per subunit.</text>
</comment>
<dbReference type="InterPro" id="IPR022880">
    <property type="entry name" value="DNApol_IV"/>
</dbReference>
<evidence type="ECO:0000256" key="15">
    <source>
        <dbReference type="HAMAP-Rule" id="MF_01113"/>
    </source>
</evidence>
<dbReference type="CDD" id="cd03586">
    <property type="entry name" value="PolY_Pol_IV_kappa"/>
    <property type="match status" value="1"/>
</dbReference>
<dbReference type="AlphaFoldDB" id="A0A1G9KPC7"/>
<keyword evidence="9 15" id="KW-0227">DNA damage</keyword>
<dbReference type="InterPro" id="IPR024728">
    <property type="entry name" value="PolY_HhH_motif"/>
</dbReference>
<keyword evidence="7 15" id="KW-0235">DNA replication</keyword>
<accession>A0A1G9KPC7</accession>
<dbReference type="Pfam" id="PF00817">
    <property type="entry name" value="IMS"/>
    <property type="match status" value="1"/>
</dbReference>
<dbReference type="InterPro" id="IPR036775">
    <property type="entry name" value="DNA_pol_Y-fam_lit_finger_sf"/>
</dbReference>
<dbReference type="FunFam" id="3.40.1170.60:FF:000001">
    <property type="entry name" value="DNA polymerase IV"/>
    <property type="match status" value="1"/>
</dbReference>
<dbReference type="EMBL" id="FNGS01000002">
    <property type="protein sequence ID" value="SDL51700.1"/>
    <property type="molecule type" value="Genomic_DNA"/>
</dbReference>
<evidence type="ECO:0000256" key="4">
    <source>
        <dbReference type="ARBA" id="ARBA00022490"/>
    </source>
</evidence>
<evidence type="ECO:0000256" key="10">
    <source>
        <dbReference type="ARBA" id="ARBA00022842"/>
    </source>
</evidence>
<dbReference type="Gene3D" id="3.30.1490.100">
    <property type="entry name" value="DNA polymerase, Y-family, little finger domain"/>
    <property type="match status" value="1"/>
</dbReference>
<evidence type="ECO:0000256" key="11">
    <source>
        <dbReference type="ARBA" id="ARBA00022932"/>
    </source>
</evidence>
<evidence type="ECO:0000256" key="8">
    <source>
        <dbReference type="ARBA" id="ARBA00022723"/>
    </source>
</evidence>
<dbReference type="Gene3D" id="3.40.1170.60">
    <property type="match status" value="1"/>
</dbReference>
<dbReference type="PANTHER" id="PTHR11076:SF33">
    <property type="entry name" value="DNA POLYMERASE KAPPA"/>
    <property type="match status" value="1"/>
</dbReference>
<dbReference type="GO" id="GO:0042276">
    <property type="term" value="P:error-prone translesion synthesis"/>
    <property type="evidence" value="ECO:0007669"/>
    <property type="project" value="TreeGrafter"/>
</dbReference>
<proteinExistence type="inferred from homology"/>
<dbReference type="GO" id="GO:0009432">
    <property type="term" value="P:SOS response"/>
    <property type="evidence" value="ECO:0007669"/>
    <property type="project" value="TreeGrafter"/>
</dbReference>
<evidence type="ECO:0000256" key="6">
    <source>
        <dbReference type="ARBA" id="ARBA00022695"/>
    </source>
</evidence>
<evidence type="ECO:0000256" key="14">
    <source>
        <dbReference type="ARBA" id="ARBA00049244"/>
    </source>
</evidence>
<dbReference type="GO" id="GO:0005829">
    <property type="term" value="C:cytosol"/>
    <property type="evidence" value="ECO:0007669"/>
    <property type="project" value="TreeGrafter"/>
</dbReference>
<evidence type="ECO:0000256" key="9">
    <source>
        <dbReference type="ARBA" id="ARBA00022763"/>
    </source>
</evidence>
<evidence type="ECO:0000256" key="2">
    <source>
        <dbReference type="ARBA" id="ARBA00010945"/>
    </source>
</evidence>
<organism evidence="17 18">
    <name type="scientific">Siphonobacter aquaeclarae</name>
    <dbReference type="NCBI Taxonomy" id="563176"/>
    <lineage>
        <taxon>Bacteria</taxon>
        <taxon>Pseudomonadati</taxon>
        <taxon>Bacteroidota</taxon>
        <taxon>Cytophagia</taxon>
        <taxon>Cytophagales</taxon>
        <taxon>Cytophagaceae</taxon>
        <taxon>Siphonobacter</taxon>
    </lineage>
</organism>
<evidence type="ECO:0000256" key="7">
    <source>
        <dbReference type="ARBA" id="ARBA00022705"/>
    </source>
</evidence>
<keyword evidence="6 15" id="KW-0548">Nucleotidyltransferase</keyword>
<dbReference type="SUPFAM" id="SSF56672">
    <property type="entry name" value="DNA/RNA polymerases"/>
    <property type="match status" value="1"/>
</dbReference>
<dbReference type="Gene3D" id="3.30.70.270">
    <property type="match status" value="1"/>
</dbReference>
<dbReference type="PROSITE" id="PS50173">
    <property type="entry name" value="UMUC"/>
    <property type="match status" value="1"/>
</dbReference>
<comment type="catalytic activity">
    <reaction evidence="14 15">
        <text>DNA(n) + a 2'-deoxyribonucleoside 5'-triphosphate = DNA(n+1) + diphosphate</text>
        <dbReference type="Rhea" id="RHEA:22508"/>
        <dbReference type="Rhea" id="RHEA-COMP:17339"/>
        <dbReference type="Rhea" id="RHEA-COMP:17340"/>
        <dbReference type="ChEBI" id="CHEBI:33019"/>
        <dbReference type="ChEBI" id="CHEBI:61560"/>
        <dbReference type="ChEBI" id="CHEBI:173112"/>
        <dbReference type="EC" id="2.7.7.7"/>
    </reaction>
</comment>
<comment type="similarity">
    <text evidence="2 15">Belongs to the DNA polymerase type-Y family.</text>
</comment>
<feature type="binding site" evidence="15">
    <location>
        <position position="9"/>
    </location>
    <ligand>
        <name>Mg(2+)</name>
        <dbReference type="ChEBI" id="CHEBI:18420"/>
    </ligand>
</feature>
<keyword evidence="10 15" id="KW-0460">Magnesium</keyword>
<evidence type="ECO:0000256" key="12">
    <source>
        <dbReference type="ARBA" id="ARBA00023125"/>
    </source>
</evidence>
<dbReference type="InterPro" id="IPR043502">
    <property type="entry name" value="DNA/RNA_pol_sf"/>
</dbReference>
<keyword evidence="13 15" id="KW-0234">DNA repair</keyword>
<feature type="binding site" evidence="15">
    <location>
        <position position="103"/>
    </location>
    <ligand>
        <name>Mg(2+)</name>
        <dbReference type="ChEBI" id="CHEBI:18420"/>
    </ligand>
</feature>
<evidence type="ECO:0000256" key="3">
    <source>
        <dbReference type="ARBA" id="ARBA00022457"/>
    </source>
</evidence>